<evidence type="ECO:0000259" key="2">
    <source>
        <dbReference type="Pfam" id="PF17762"/>
    </source>
</evidence>
<feature type="domain" description="ParB/Spo0J HTH" evidence="2">
    <location>
        <begin position="132"/>
        <end position="210"/>
    </location>
</feature>
<dbReference type="InterPro" id="IPR050336">
    <property type="entry name" value="Chromosome_partition/occlusion"/>
</dbReference>
<dbReference type="RefSeq" id="YP_008873213.1">
    <property type="nucleotide sequence ID" value="NC_023006.1"/>
</dbReference>
<evidence type="ECO:0000256" key="1">
    <source>
        <dbReference type="SAM" id="Coils"/>
    </source>
</evidence>
<proteinExistence type="predicted"/>
<dbReference type="EMBL" id="AB775548">
    <property type="protein sequence ID" value="BAO20637.1"/>
    <property type="molecule type" value="Genomic_DNA"/>
</dbReference>
<dbReference type="PANTHER" id="PTHR33375:SF1">
    <property type="entry name" value="CHROMOSOME-PARTITIONING PROTEIN PARB-RELATED"/>
    <property type="match status" value="1"/>
</dbReference>
<protein>
    <recommendedName>
        <fullName evidence="2">ParB/Spo0J HTH domain-containing protein</fullName>
    </recommendedName>
</protein>
<dbReference type="InterPro" id="IPR041468">
    <property type="entry name" value="HTH_ParB/Spo0J"/>
</dbReference>
<keyword evidence="1" id="KW-0175">Coiled coil</keyword>
<dbReference type="CDD" id="cd16387">
    <property type="entry name" value="ParB_N_Srx"/>
    <property type="match status" value="1"/>
</dbReference>
<dbReference type="Pfam" id="PF17762">
    <property type="entry name" value="HTH_ParB"/>
    <property type="match status" value="1"/>
</dbReference>
<keyword evidence="4" id="KW-1185">Reference proteome</keyword>
<sequence length="312" mass="34409">MTAAKSFKQMIKDGEIKRADAMKVRLEDLHEEPGFNLRIEGEDLEWSILDLAAFIGNGGQVPPLEVRPRAEGGLYVVDGHRRRRAYLSLDGRGMLPRDPSGEFWVSVVPFTGNDADRVARVITSQEGRKLFDLEVADGCKRLAAFGWTPDQIAKAIGKTRQRVDQLLILANSNSDVKQLVASGAVSGSVAIDMVRKHGEQAGAELAEELEKAQAQGKAKVTAGTMKGPSVPRNLLDDLHQTAAKLHKAFTTDDLVAIDRYHRGEITEGTVTISLDAAMQVHLILEESARVLADKEQRLREKQNKEKQLELEE</sequence>
<dbReference type="PANTHER" id="PTHR33375">
    <property type="entry name" value="CHROMOSOME-PARTITIONING PROTEIN PARB-RELATED"/>
    <property type="match status" value="1"/>
</dbReference>
<dbReference type="SUPFAM" id="SSF110849">
    <property type="entry name" value="ParB/Sulfiredoxin"/>
    <property type="match status" value="1"/>
</dbReference>
<organism evidence="3 4">
    <name type="scientific">Pseudomonas phage PPpW-3</name>
    <dbReference type="NCBI Taxonomy" id="1279082"/>
    <lineage>
        <taxon>Viruses</taxon>
        <taxon>Duplodnaviria</taxon>
        <taxon>Heunggongvirae</taxon>
        <taxon>Uroviricota</taxon>
        <taxon>Caudoviricetes</taxon>
        <taxon>Hiroshimavirus</taxon>
        <taxon>Hiroshimavirus PPpW3</taxon>
    </lineage>
</organism>
<dbReference type="GeneID" id="17825080"/>
<feature type="coiled-coil region" evidence="1">
    <location>
        <begin position="284"/>
        <end position="311"/>
    </location>
</feature>
<reference evidence="3 4" key="1">
    <citation type="journal article" date="2015" name="J Appl Environ Microbiol">
        <title>Complete Genome Sequence Analysis of Two Pseudomonas plecoglossicida Phages, Potential Therapeutic Agents.</title>
        <authorList>
            <person name="Kawato Y."/>
            <person name="Yasuike M."/>
            <person name="Nakamura Y."/>
            <person name="Shigenobu Y."/>
            <person name="Fujiwara A."/>
            <person name="Sano M."/>
            <person name="Nakai T."/>
        </authorList>
    </citation>
    <scope>NUCLEOTIDE SEQUENCE [LARGE SCALE GENOMIC DNA]</scope>
</reference>
<dbReference type="Gene3D" id="1.10.10.2830">
    <property type="match status" value="1"/>
</dbReference>
<name>V5YTD4_9CAUD</name>
<dbReference type="GO" id="GO:0007059">
    <property type="term" value="P:chromosome segregation"/>
    <property type="evidence" value="ECO:0007669"/>
    <property type="project" value="TreeGrafter"/>
</dbReference>
<dbReference type="OrthoDB" id="12554at10239"/>
<dbReference type="SUPFAM" id="SSF109709">
    <property type="entry name" value="KorB DNA-binding domain-like"/>
    <property type="match status" value="1"/>
</dbReference>
<dbReference type="InterPro" id="IPR036086">
    <property type="entry name" value="ParB/Sulfiredoxin_sf"/>
</dbReference>
<dbReference type="Proteomes" id="UP000201835">
    <property type="component" value="Segment"/>
</dbReference>
<accession>V5YTD4</accession>
<dbReference type="KEGG" id="vg:17825080"/>
<evidence type="ECO:0000313" key="3">
    <source>
        <dbReference type="EMBL" id="BAO20637.1"/>
    </source>
</evidence>
<evidence type="ECO:0000313" key="4">
    <source>
        <dbReference type="Proteomes" id="UP000201835"/>
    </source>
</evidence>